<keyword evidence="2" id="KW-1185">Reference proteome</keyword>
<dbReference type="EMBL" id="WJBH02000031">
    <property type="protein sequence ID" value="KAI9551211.1"/>
    <property type="molecule type" value="Genomic_DNA"/>
</dbReference>
<proteinExistence type="predicted"/>
<name>A0AAD5KFW4_9CRUS</name>
<accession>A0AAD5KFW4</accession>
<sequence>MFSTCFFVLPNRAVKHAALRIFHKCENSHLCLSCLLPLQPLMEKPSSSR</sequence>
<dbReference type="Proteomes" id="UP000820818">
    <property type="component" value="Unassembled WGS sequence"/>
</dbReference>
<comment type="caution">
    <text evidence="1">The sequence shown here is derived from an EMBL/GenBank/DDBJ whole genome shotgun (WGS) entry which is preliminary data.</text>
</comment>
<organism evidence="1 2">
    <name type="scientific">Daphnia sinensis</name>
    <dbReference type="NCBI Taxonomy" id="1820382"/>
    <lineage>
        <taxon>Eukaryota</taxon>
        <taxon>Metazoa</taxon>
        <taxon>Ecdysozoa</taxon>
        <taxon>Arthropoda</taxon>
        <taxon>Crustacea</taxon>
        <taxon>Branchiopoda</taxon>
        <taxon>Diplostraca</taxon>
        <taxon>Cladocera</taxon>
        <taxon>Anomopoda</taxon>
        <taxon>Daphniidae</taxon>
        <taxon>Daphnia</taxon>
        <taxon>Daphnia similis group</taxon>
    </lineage>
</organism>
<gene>
    <name evidence="1" type="ORF">GHT06_003613</name>
</gene>
<evidence type="ECO:0000313" key="2">
    <source>
        <dbReference type="Proteomes" id="UP000820818"/>
    </source>
</evidence>
<protein>
    <submittedName>
        <fullName evidence="1">Uncharacterized protein</fullName>
    </submittedName>
</protein>
<reference evidence="1" key="1">
    <citation type="submission" date="2022-05" db="EMBL/GenBank/DDBJ databases">
        <title>A multi-omics perspective on studying reproductive biology in Daphnia sinensis.</title>
        <authorList>
            <person name="Jia J."/>
        </authorList>
    </citation>
    <scope>NUCLEOTIDE SEQUENCE</scope>
    <source>
        <strain evidence="1">WSL</strain>
    </source>
</reference>
<evidence type="ECO:0000313" key="1">
    <source>
        <dbReference type="EMBL" id="KAI9551211.1"/>
    </source>
</evidence>
<dbReference type="AlphaFoldDB" id="A0AAD5KFW4"/>